<protein>
    <submittedName>
        <fullName evidence="2">Uncharacterized protein</fullName>
    </submittedName>
</protein>
<organism evidence="2 3">
    <name type="scientific">Microlunatus phosphovorus (strain ATCC 700054 / DSM 10555 / JCM 9379 / NBRC 101784 / NCIMB 13414 / VKM Ac-1990 / NM-1)</name>
    <dbReference type="NCBI Taxonomy" id="1032480"/>
    <lineage>
        <taxon>Bacteria</taxon>
        <taxon>Bacillati</taxon>
        <taxon>Actinomycetota</taxon>
        <taxon>Actinomycetes</taxon>
        <taxon>Propionibacteriales</taxon>
        <taxon>Propionibacteriaceae</taxon>
        <taxon>Microlunatus</taxon>
    </lineage>
</organism>
<evidence type="ECO:0000313" key="3">
    <source>
        <dbReference type="Proteomes" id="UP000007947"/>
    </source>
</evidence>
<evidence type="ECO:0000313" key="2">
    <source>
        <dbReference type="EMBL" id="BAK37065.1"/>
    </source>
</evidence>
<feature type="region of interest" description="Disordered" evidence="1">
    <location>
        <begin position="22"/>
        <end position="72"/>
    </location>
</feature>
<dbReference type="Proteomes" id="UP000007947">
    <property type="component" value="Chromosome"/>
</dbReference>
<feature type="compositionally biased region" description="Polar residues" evidence="1">
    <location>
        <begin position="61"/>
        <end position="72"/>
    </location>
</feature>
<evidence type="ECO:0000256" key="1">
    <source>
        <dbReference type="SAM" id="MobiDB-lite"/>
    </source>
</evidence>
<accession>F5XR43</accession>
<sequence length="72" mass="7739">MQTFSLADAVRLAVCDNAWGGERSSWRLNGEVNTPRNGCTGGANHPRQVETRSLRSGIPRISSTTRTPSGVP</sequence>
<dbReference type="HOGENOM" id="CLU_2717872_0_0_11"/>
<keyword evidence="3" id="KW-1185">Reference proteome</keyword>
<name>F5XR43_MICPN</name>
<dbReference type="EMBL" id="AP012204">
    <property type="protein sequence ID" value="BAK37065.1"/>
    <property type="molecule type" value="Genomic_DNA"/>
</dbReference>
<reference evidence="2 3" key="1">
    <citation type="submission" date="2011-05" db="EMBL/GenBank/DDBJ databases">
        <title>Whole genome sequence of Microlunatus phosphovorus NM-1.</title>
        <authorList>
            <person name="Hosoyama A."/>
            <person name="Sasaki K."/>
            <person name="Harada T."/>
            <person name="Igarashi R."/>
            <person name="Kawakoshi A."/>
            <person name="Sasagawa M."/>
            <person name="Fukada J."/>
            <person name="Nakamura S."/>
            <person name="Katano Y."/>
            <person name="Hanada S."/>
            <person name="Kamagata Y."/>
            <person name="Nakamura N."/>
            <person name="Yamazaki S."/>
            <person name="Fujita N."/>
        </authorList>
    </citation>
    <scope>NUCLEOTIDE SEQUENCE [LARGE SCALE GENOMIC DNA]</scope>
    <source>
        <strain evidence="3">ATCC 700054 / DSM 10555 / JCM 9379 / NBRC 101784 / NCIMB 13414 / VKM Ac-1990 / NM-1</strain>
    </source>
</reference>
<gene>
    <name evidence="2" type="ordered locus">MLP_40510</name>
</gene>
<proteinExistence type="predicted"/>
<dbReference type="AlphaFoldDB" id="F5XR43"/>
<dbReference type="KEGG" id="mph:MLP_40510"/>